<sequence length="491" mass="54542">MTDAKHIGTVLAAVILAGAWQGMVLGAPVPAGVEQNEAGENLQREQQERQEEAARRNGEINLKNIVVPIGQVEIHVDGKMTEQDIRYILPELYRKSGQVRIHRLAQQLQMANESGAAVFHADFHDSAVPGKLAVTLTVKELPSQHGAITVSNTGNEYTGDWRTTTSFIQSNLSRRLDSLGVAWVTSPEKFTDVQQGALSYRYMTPKTLGTWNLNASYSNVDLGNIASSNLAGILEYTAKGQGTNVGLHYQKHLAYTAKERDSWDFGIDYQRSNSKYSITFQAFIPFTDAWTQDYHVTTASVDFQHLERGRQHVFYWDAGVASSLDNAGKNYQAVTPGSDNQFTAFRGNLIYQYRTKTNWILGTRWQGQYTQQHLVSLAQLGAGGARTVRGFYERAISADKGILGNVEIYTPEICRGLRLLTFVDFASLANNLNANTNTFGNERIASAGIGLRYTNEKSGLGISLDYAKVIDDIEGTDSSHRRWNVNCSYRF</sequence>
<dbReference type="InterPro" id="IPR051544">
    <property type="entry name" value="TPS_OM_transporter"/>
</dbReference>
<evidence type="ECO:0000259" key="1">
    <source>
        <dbReference type="Pfam" id="PF03865"/>
    </source>
</evidence>
<dbReference type="InterPro" id="IPR005565">
    <property type="entry name" value="Hemolysn_activator_HlyB_C"/>
</dbReference>
<dbReference type="GO" id="GO:0046819">
    <property type="term" value="P:protein secretion by the type V secretion system"/>
    <property type="evidence" value="ECO:0007669"/>
    <property type="project" value="TreeGrafter"/>
</dbReference>
<dbReference type="Proteomes" id="UP000183843">
    <property type="component" value="Unassembled WGS sequence"/>
</dbReference>
<name>A0A1I0V6G9_SELRU</name>
<dbReference type="PANTHER" id="PTHR34597">
    <property type="entry name" value="SLR1661 PROTEIN"/>
    <property type="match status" value="1"/>
</dbReference>
<reference evidence="2 3" key="1">
    <citation type="submission" date="2016-10" db="EMBL/GenBank/DDBJ databases">
        <authorList>
            <person name="de Groot N.N."/>
        </authorList>
    </citation>
    <scope>NUCLEOTIDE SEQUENCE [LARGE SCALE GENOMIC DNA]</scope>
    <source>
        <strain evidence="2 3">L14</strain>
    </source>
</reference>
<dbReference type="Pfam" id="PF03865">
    <property type="entry name" value="ShlB"/>
    <property type="match status" value="1"/>
</dbReference>
<dbReference type="RefSeq" id="WP_074811903.1">
    <property type="nucleotide sequence ID" value="NZ_FOJX01000001.1"/>
</dbReference>
<feature type="domain" description="Haemolysin activator HlyB C-terminal" evidence="1">
    <location>
        <begin position="133"/>
        <end position="452"/>
    </location>
</feature>
<proteinExistence type="predicted"/>
<protein>
    <submittedName>
        <fullName evidence="2">Hemolysin activation/secretion protein</fullName>
    </submittedName>
</protein>
<dbReference type="AlphaFoldDB" id="A0A1I0V6G9"/>
<dbReference type="PANTHER" id="PTHR34597:SF3">
    <property type="entry name" value="OUTER MEMBRANE TRANSPORTER CDIB"/>
    <property type="match status" value="1"/>
</dbReference>
<evidence type="ECO:0000313" key="2">
    <source>
        <dbReference type="EMBL" id="SFA71136.1"/>
    </source>
</evidence>
<dbReference type="EMBL" id="FOJX01000001">
    <property type="protein sequence ID" value="SFA71136.1"/>
    <property type="molecule type" value="Genomic_DNA"/>
</dbReference>
<accession>A0A1I0V6G9</accession>
<dbReference type="GO" id="GO:0008320">
    <property type="term" value="F:protein transmembrane transporter activity"/>
    <property type="evidence" value="ECO:0007669"/>
    <property type="project" value="TreeGrafter"/>
</dbReference>
<organism evidence="2 3">
    <name type="scientific">Selenomonas ruminantium</name>
    <dbReference type="NCBI Taxonomy" id="971"/>
    <lineage>
        <taxon>Bacteria</taxon>
        <taxon>Bacillati</taxon>
        <taxon>Bacillota</taxon>
        <taxon>Negativicutes</taxon>
        <taxon>Selenomonadales</taxon>
        <taxon>Selenomonadaceae</taxon>
        <taxon>Selenomonas</taxon>
    </lineage>
</organism>
<dbReference type="Gene3D" id="2.40.160.50">
    <property type="entry name" value="membrane protein fhac: a member of the omp85/tpsb transporter family"/>
    <property type="match status" value="1"/>
</dbReference>
<dbReference type="GO" id="GO:0098046">
    <property type="term" value="C:type V protein secretion system complex"/>
    <property type="evidence" value="ECO:0007669"/>
    <property type="project" value="TreeGrafter"/>
</dbReference>
<gene>
    <name evidence="2" type="ORF">SAMN05216587_101253</name>
</gene>
<evidence type="ECO:0000313" key="3">
    <source>
        <dbReference type="Proteomes" id="UP000183843"/>
    </source>
</evidence>